<evidence type="ECO:0000313" key="3">
    <source>
        <dbReference type="EMBL" id="AXY77507.1"/>
    </source>
</evidence>
<organism evidence="3 4">
    <name type="scientific">Paraflavitalea soli</name>
    <dbReference type="NCBI Taxonomy" id="2315862"/>
    <lineage>
        <taxon>Bacteria</taxon>
        <taxon>Pseudomonadati</taxon>
        <taxon>Bacteroidota</taxon>
        <taxon>Chitinophagia</taxon>
        <taxon>Chitinophagales</taxon>
        <taxon>Chitinophagaceae</taxon>
        <taxon>Paraflavitalea</taxon>
    </lineage>
</organism>
<dbReference type="Pfam" id="PF08338">
    <property type="entry name" value="DUF1731"/>
    <property type="match status" value="1"/>
</dbReference>
<dbReference type="Proteomes" id="UP000263900">
    <property type="component" value="Chromosome"/>
</dbReference>
<reference evidence="3 4" key="1">
    <citation type="submission" date="2018-09" db="EMBL/GenBank/DDBJ databases">
        <title>Genome sequencing of strain 6GH32-13.</title>
        <authorList>
            <person name="Weon H.-Y."/>
            <person name="Heo J."/>
            <person name="Kwon S.-W."/>
        </authorList>
    </citation>
    <scope>NUCLEOTIDE SEQUENCE [LARGE SCALE GENOMIC DNA]</scope>
    <source>
        <strain evidence="3 4">5GH32-13</strain>
    </source>
</reference>
<dbReference type="RefSeq" id="WP_119053383.1">
    <property type="nucleotide sequence ID" value="NZ_CP032157.1"/>
</dbReference>
<feature type="domain" description="DUF1731" evidence="2">
    <location>
        <begin position="307"/>
        <end position="354"/>
    </location>
</feature>
<dbReference type="Gene3D" id="3.40.50.720">
    <property type="entry name" value="NAD(P)-binding Rossmann-like Domain"/>
    <property type="match status" value="1"/>
</dbReference>
<proteinExistence type="predicted"/>
<name>A0A3B7MUE7_9BACT</name>
<evidence type="ECO:0000313" key="4">
    <source>
        <dbReference type="Proteomes" id="UP000263900"/>
    </source>
</evidence>
<dbReference type="OrthoDB" id="9801773at2"/>
<keyword evidence="4" id="KW-1185">Reference proteome</keyword>
<evidence type="ECO:0000259" key="2">
    <source>
        <dbReference type="Pfam" id="PF08338"/>
    </source>
</evidence>
<dbReference type="Pfam" id="PF01370">
    <property type="entry name" value="Epimerase"/>
    <property type="match status" value="1"/>
</dbReference>
<dbReference type="SUPFAM" id="SSF51735">
    <property type="entry name" value="NAD(P)-binding Rossmann-fold domains"/>
    <property type="match status" value="1"/>
</dbReference>
<dbReference type="KEGG" id="pseg:D3H65_27530"/>
<evidence type="ECO:0000259" key="1">
    <source>
        <dbReference type="Pfam" id="PF01370"/>
    </source>
</evidence>
<dbReference type="EMBL" id="CP032157">
    <property type="protein sequence ID" value="AXY77507.1"/>
    <property type="molecule type" value="Genomic_DNA"/>
</dbReference>
<dbReference type="InterPro" id="IPR036291">
    <property type="entry name" value="NAD(P)-bd_dom_sf"/>
</dbReference>
<dbReference type="AlphaFoldDB" id="A0A3B7MUE7"/>
<protein>
    <submittedName>
        <fullName evidence="3">DUF1731 domain-containing protein</fullName>
    </submittedName>
</protein>
<sequence>MKNKKIIIAGGTGFIGQAMAQYFGKDNHVVILTRQSVNGHNNNPNRLLKASDGYNVTYWRWDGKHVEQHWLNDIEDCDVVINLAGKSVNCRYNERNKQEVLASRVDATQAIGQAIRHAKNPPQLWINAASATIYRHAMDRPQEEENGEISDLKQDNMPYSFLDRLRYRWKKARATLLHGKNSASYQMLNKDFSVGICQQWEQTFFEEHTPATRKVALRAAITLGAGGVMVPYFNLLKAGLGGYQGNGRQMYSWIHEEDLCRIVEWCYDHPEAEGVYNCAAPNPVTNTDFMRTLRRATGHKFGLPAFTWMLELGAGLIGTESELVLKSRWVLPGRLLRSGFRFKYLQADEALQDIVRKTPRKKYHLF</sequence>
<dbReference type="PANTHER" id="PTHR11092">
    <property type="entry name" value="SUGAR NUCLEOTIDE EPIMERASE RELATED"/>
    <property type="match status" value="1"/>
</dbReference>
<dbReference type="InterPro" id="IPR013549">
    <property type="entry name" value="DUF1731"/>
</dbReference>
<gene>
    <name evidence="3" type="ORF">D3H65_27530</name>
</gene>
<dbReference type="PANTHER" id="PTHR11092:SF0">
    <property type="entry name" value="EPIMERASE FAMILY PROTEIN SDR39U1"/>
    <property type="match status" value="1"/>
</dbReference>
<dbReference type="InterPro" id="IPR001509">
    <property type="entry name" value="Epimerase_deHydtase"/>
</dbReference>
<accession>A0A3B7MUE7</accession>
<feature type="domain" description="NAD-dependent epimerase/dehydratase" evidence="1">
    <location>
        <begin position="6"/>
        <end position="160"/>
    </location>
</feature>